<sequence length="798" mass="81592">MLSLVLRTAKANLTRALLSSLSVVLGVAFVSGSLMFTDGLSSMLTAQAATQYDNVDVGLSMESISSDDDGGALIGRVRKVDGVRAAEPVWSMFNIGLSFDGGARKVLGDHKAVNVSADPGLQPIRAAEGRMPAAAGEIVLDKRTASREGIPIGATVQVSNFGSEAREYRLVGLTSSTKGGFDTQGALVVMATPDMAAMAGYPATTIVVSAADGVSPDDLAARLGAAVGIEARTHDQLVRSAMDSAVGNAEEFRNALLGFGVIAVCMAAFVIANTFTIVLAQRTRETALLRLIGSTRRQVFRSVLVEAAVIGFGGSVLGLGAGVLLALGLPAALASVGAPSGVTPVLSGGTVLIAMAVGVGVTMVSAMLPARRGTAVPPVAALGDASVQVARPAGRFRMISGGLVAAIGAGLLAIANQVGLVVGGALLAVTGFLLLSPAVVPALVRVVSKPFALLGGATVSLALANAVRNPRRIATTTNALVVGVTLIATVTLLAKSTEAPSERAADEKMFAHFLVTGSTDTTLIPDELATVLRDRPEVGTVYPSYQVYDDALNAEVLTAGRDAPAQGSALVSAGLGIAVGGTVTVQGQAFPVAGVRPGDRTVWLTADDIKKRFEYAFLTEVQVEPPPGVAEAEARATLDRVLNAFPSAVAYNKAEYVDRLNARMNQALAVVTALLSLAVIIALVGVANTLTLSVVERTRENAMLRAIGLTRRQLRLTLSAEALVMALTGTIIGTLLSIGIAISGLKSVAGDGDGLELTIPWDRLAVLLAIAALAALTASVIPARRAVRDSITANLAAE</sequence>
<dbReference type="Proteomes" id="UP000612282">
    <property type="component" value="Unassembled WGS sequence"/>
</dbReference>
<feature type="transmembrane region" description="Helical" evidence="7">
    <location>
        <begin position="421"/>
        <end position="444"/>
    </location>
</feature>
<keyword evidence="5 7" id="KW-0472">Membrane</keyword>
<feature type="transmembrane region" description="Helical" evidence="7">
    <location>
        <begin position="345"/>
        <end position="368"/>
    </location>
</feature>
<reference evidence="10 11" key="1">
    <citation type="submission" date="2021-01" db="EMBL/GenBank/DDBJ databases">
        <title>Whole genome shotgun sequence of Actinoplanes couchii NBRC 106145.</title>
        <authorList>
            <person name="Komaki H."/>
            <person name="Tamura T."/>
        </authorList>
    </citation>
    <scope>NUCLEOTIDE SEQUENCE [LARGE SCALE GENOMIC DNA]</scope>
    <source>
        <strain evidence="10 11">NBRC 106145</strain>
    </source>
</reference>
<feature type="transmembrane region" description="Helical" evidence="7">
    <location>
        <begin position="716"/>
        <end position="744"/>
    </location>
</feature>
<feature type="transmembrane region" description="Helical" evidence="7">
    <location>
        <begin position="396"/>
        <end position="415"/>
    </location>
</feature>
<evidence type="ECO:0000313" key="10">
    <source>
        <dbReference type="EMBL" id="GID53929.1"/>
    </source>
</evidence>
<keyword evidence="2" id="KW-1003">Cell membrane</keyword>
<evidence type="ECO:0000259" key="8">
    <source>
        <dbReference type="Pfam" id="PF02687"/>
    </source>
</evidence>
<feature type="domain" description="ABC3 transporter permease C-terminal" evidence="8">
    <location>
        <begin position="259"/>
        <end position="374"/>
    </location>
</feature>
<evidence type="ECO:0000256" key="6">
    <source>
        <dbReference type="ARBA" id="ARBA00038076"/>
    </source>
</evidence>
<keyword evidence="11" id="KW-1185">Reference proteome</keyword>
<evidence type="ECO:0000256" key="2">
    <source>
        <dbReference type="ARBA" id="ARBA00022475"/>
    </source>
</evidence>
<dbReference type="RefSeq" id="WP_203795043.1">
    <property type="nucleotide sequence ID" value="NZ_BAAAQE010000088.1"/>
</dbReference>
<evidence type="ECO:0000313" key="11">
    <source>
        <dbReference type="Proteomes" id="UP000612282"/>
    </source>
</evidence>
<feature type="transmembrane region" description="Helical" evidence="7">
    <location>
        <begin position="256"/>
        <end position="279"/>
    </location>
</feature>
<feature type="transmembrane region" description="Helical" evidence="7">
    <location>
        <begin position="473"/>
        <end position="494"/>
    </location>
</feature>
<proteinExistence type="inferred from homology"/>
<dbReference type="EMBL" id="BOMG01000035">
    <property type="protein sequence ID" value="GID53929.1"/>
    <property type="molecule type" value="Genomic_DNA"/>
</dbReference>
<gene>
    <name evidence="10" type="ORF">Aco03nite_023330</name>
</gene>
<dbReference type="InterPro" id="IPR025857">
    <property type="entry name" value="MacB_PCD"/>
</dbReference>
<dbReference type="Pfam" id="PF12704">
    <property type="entry name" value="MacB_PCD"/>
    <property type="match status" value="1"/>
</dbReference>
<name>A0ABQ3X606_9ACTN</name>
<feature type="transmembrane region" description="Helical" evidence="7">
    <location>
        <begin position="764"/>
        <end position="783"/>
    </location>
</feature>
<keyword evidence="3 7" id="KW-0812">Transmembrane</keyword>
<dbReference type="PANTHER" id="PTHR30572">
    <property type="entry name" value="MEMBRANE COMPONENT OF TRANSPORTER-RELATED"/>
    <property type="match status" value="1"/>
</dbReference>
<organism evidence="10 11">
    <name type="scientific">Actinoplanes couchii</name>
    <dbReference type="NCBI Taxonomy" id="403638"/>
    <lineage>
        <taxon>Bacteria</taxon>
        <taxon>Bacillati</taxon>
        <taxon>Actinomycetota</taxon>
        <taxon>Actinomycetes</taxon>
        <taxon>Micromonosporales</taxon>
        <taxon>Micromonosporaceae</taxon>
        <taxon>Actinoplanes</taxon>
    </lineage>
</organism>
<comment type="caution">
    <text evidence="10">The sequence shown here is derived from an EMBL/GenBank/DDBJ whole genome shotgun (WGS) entry which is preliminary data.</text>
</comment>
<evidence type="ECO:0000256" key="5">
    <source>
        <dbReference type="ARBA" id="ARBA00023136"/>
    </source>
</evidence>
<evidence type="ECO:0000259" key="9">
    <source>
        <dbReference type="Pfam" id="PF12704"/>
    </source>
</evidence>
<evidence type="ECO:0000256" key="7">
    <source>
        <dbReference type="SAM" id="Phobius"/>
    </source>
</evidence>
<dbReference type="InterPro" id="IPR050250">
    <property type="entry name" value="Macrolide_Exporter_MacB"/>
</dbReference>
<feature type="transmembrane region" description="Helical" evidence="7">
    <location>
        <begin position="300"/>
        <end position="333"/>
    </location>
</feature>
<protein>
    <submittedName>
        <fullName evidence="10">ABC transporter</fullName>
    </submittedName>
</protein>
<evidence type="ECO:0000256" key="1">
    <source>
        <dbReference type="ARBA" id="ARBA00004651"/>
    </source>
</evidence>
<feature type="domain" description="ABC3 transporter permease C-terminal" evidence="8">
    <location>
        <begin position="674"/>
        <end position="790"/>
    </location>
</feature>
<evidence type="ECO:0000256" key="3">
    <source>
        <dbReference type="ARBA" id="ARBA00022692"/>
    </source>
</evidence>
<dbReference type="InterPro" id="IPR003838">
    <property type="entry name" value="ABC3_permease_C"/>
</dbReference>
<dbReference type="Pfam" id="PF02687">
    <property type="entry name" value="FtsX"/>
    <property type="match status" value="2"/>
</dbReference>
<comment type="subcellular location">
    <subcellularLocation>
        <location evidence="1">Cell membrane</location>
        <topology evidence="1">Multi-pass membrane protein</topology>
    </subcellularLocation>
</comment>
<comment type="similarity">
    <text evidence="6">Belongs to the ABC-4 integral membrane protein family.</text>
</comment>
<keyword evidence="4 7" id="KW-1133">Transmembrane helix</keyword>
<evidence type="ECO:0000256" key="4">
    <source>
        <dbReference type="ARBA" id="ARBA00022989"/>
    </source>
</evidence>
<accession>A0ABQ3X606</accession>
<feature type="transmembrane region" description="Helical" evidence="7">
    <location>
        <begin position="667"/>
        <end position="695"/>
    </location>
</feature>
<dbReference type="PANTHER" id="PTHR30572:SF4">
    <property type="entry name" value="ABC TRANSPORTER PERMEASE YTRF"/>
    <property type="match status" value="1"/>
</dbReference>
<feature type="domain" description="MacB-like periplasmic core" evidence="9">
    <location>
        <begin position="17"/>
        <end position="225"/>
    </location>
</feature>